<feature type="coiled-coil region" evidence="1">
    <location>
        <begin position="649"/>
        <end position="747"/>
    </location>
</feature>
<feature type="coiled-coil region" evidence="1">
    <location>
        <begin position="1464"/>
        <end position="1618"/>
    </location>
</feature>
<feature type="coiled-coil region" evidence="1">
    <location>
        <begin position="1783"/>
        <end position="2087"/>
    </location>
</feature>
<comment type="caution">
    <text evidence="3">The sequence shown here is derived from an EMBL/GenBank/DDBJ whole genome shotgun (WGS) entry which is preliminary data.</text>
</comment>
<feature type="compositionally biased region" description="Basic residues" evidence="2">
    <location>
        <begin position="1"/>
        <end position="16"/>
    </location>
</feature>
<name>A0A1R2D3N7_9CILI</name>
<feature type="coiled-coil region" evidence="1">
    <location>
        <begin position="953"/>
        <end position="1001"/>
    </location>
</feature>
<feature type="region of interest" description="Disordered" evidence="2">
    <location>
        <begin position="1"/>
        <end position="56"/>
    </location>
</feature>
<evidence type="ECO:0000256" key="1">
    <source>
        <dbReference type="SAM" id="Coils"/>
    </source>
</evidence>
<feature type="compositionally biased region" description="Basic and acidic residues" evidence="2">
    <location>
        <begin position="26"/>
        <end position="39"/>
    </location>
</feature>
<feature type="coiled-coil region" evidence="1">
    <location>
        <begin position="1654"/>
        <end position="1745"/>
    </location>
</feature>
<dbReference type="Gene3D" id="1.20.5.170">
    <property type="match status" value="1"/>
</dbReference>
<protein>
    <submittedName>
        <fullName evidence="3">Uncharacterized protein</fullName>
    </submittedName>
</protein>
<reference evidence="3 4" key="1">
    <citation type="submission" date="2016-11" db="EMBL/GenBank/DDBJ databases">
        <title>The macronuclear genome of Stentor coeruleus: a giant cell with tiny introns.</title>
        <authorList>
            <person name="Slabodnick M."/>
            <person name="Ruby J.G."/>
            <person name="Reiff S.B."/>
            <person name="Swart E.C."/>
            <person name="Gosai S."/>
            <person name="Prabakaran S."/>
            <person name="Witkowska E."/>
            <person name="Larue G.E."/>
            <person name="Fisher S."/>
            <person name="Freeman R.M."/>
            <person name="Gunawardena J."/>
            <person name="Chu W."/>
            <person name="Stover N.A."/>
            <person name="Gregory B.D."/>
            <person name="Nowacki M."/>
            <person name="Derisi J."/>
            <person name="Roy S.W."/>
            <person name="Marshall W.F."/>
            <person name="Sood P."/>
        </authorList>
    </citation>
    <scope>NUCLEOTIDE SEQUENCE [LARGE SCALE GENOMIC DNA]</scope>
    <source>
        <strain evidence="3">WM001</strain>
    </source>
</reference>
<proteinExistence type="predicted"/>
<dbReference type="EMBL" id="MPUH01000007">
    <property type="protein sequence ID" value="OMJ95826.1"/>
    <property type="molecule type" value="Genomic_DNA"/>
</dbReference>
<feature type="coiled-coil region" evidence="1">
    <location>
        <begin position="1094"/>
        <end position="1301"/>
    </location>
</feature>
<accession>A0A1R2D3N7</accession>
<feature type="coiled-coil region" evidence="1">
    <location>
        <begin position="808"/>
        <end position="867"/>
    </location>
</feature>
<keyword evidence="1" id="KW-0175">Coiled coil</keyword>
<evidence type="ECO:0000256" key="2">
    <source>
        <dbReference type="SAM" id="MobiDB-lite"/>
    </source>
</evidence>
<organism evidence="3 4">
    <name type="scientific">Stentor coeruleus</name>
    <dbReference type="NCBI Taxonomy" id="5963"/>
    <lineage>
        <taxon>Eukaryota</taxon>
        <taxon>Sar</taxon>
        <taxon>Alveolata</taxon>
        <taxon>Ciliophora</taxon>
        <taxon>Postciliodesmatophora</taxon>
        <taxon>Heterotrichea</taxon>
        <taxon>Heterotrichida</taxon>
        <taxon>Stentoridae</taxon>
        <taxon>Stentor</taxon>
    </lineage>
</organism>
<feature type="coiled-coil region" evidence="1">
    <location>
        <begin position="331"/>
        <end position="393"/>
    </location>
</feature>
<evidence type="ECO:0000313" key="3">
    <source>
        <dbReference type="EMBL" id="OMJ95826.1"/>
    </source>
</evidence>
<sequence length="2089" mass="244827">MHKSLEKRKVIPKLKLHSPLLQQRATPEKSHSSRLKSERNSQIAKACSPKNQTDLSQLTNTISPSIVNSLRIDKPFEYPSNNFESIFQEVHSTSSNIKNLEKPLEKSKQNYESQVDYKQRYIGFLKRKAGVSKDFESFEMEFSCNSEHDDAVKKLKNEIESLNQVIKSKDQDMANYLDELCEKENQILYLRGKMEEAERVLEREKNDMLGGENKKNFGVDLKVYYEKQIKELEKESLSLKTDNMSKSNEIKYLQNEIKDLQLSVANLKTKLTDQVSHTINLQSLESKKINEKISAYEKRIISLIKIINHKNPNLLGKNQKICKERLEDRRYSDQKDIIENLKDLLSKANSEIQIFNTAMHDLKTETSFLEHLLENEKSANSKLQKHIHQIMDELANEKKWRFDKLQENSRLNEKTNEFEAIITEKNNELSKNLAKIEALKNNLNLKHEEIMRRDLQIQEIKAQNHNPESEKQLSEDVKEVANKDQIEKNNCIEEFKKHISEKTKKIDKLSKIIHEQNNEIKRLQEKSAEIASVRNSNKELEYSLMLNNKKLNDLYGTLKQDKAKIDELVQLNTELNDKIKEKLNQNQNLQAALEEKESNIIELEKVVENKSVYIENLAESNQDYRERLKYKSEIIKTQETCGTEQSRFIVSFDNKVRFLERELDESLENIDILNVVIKEEKDKYEDIINQIKQENEELNEKIVILSQQIENNKMIFNQSLKEKDIFVSDLQLELDKQKSINENLTLDFNTLKLKQMESETNQTKTTLAFNEAINTQKITEIKIKKELADSLSYNKELKYKIDTLDLDILKNNEEIKYLKEKIDELQINTSKNREKYIQTIEDLKTKILELETNKKKSDDEREKEKNTQNAEILKLKNTENELTLKTLRMENELANFHEETRQKNAKINSKDTEIYKQRFGFLQEINDLKAKIKEKDSEILSNNDYYTVLQENLNESNTKISSLSETIENKDKELLTLHEKLENTHKKIVQLRDENELVTKNLNTYSESLQSKESTILSLTNKISSLQSSIIEQQSTQNMEKKIHLEELLAKDVEISQKNSQVNILQSSLDRMVYDTKRYKLKAFDVENTLKSRIYELKEEKKALMYQKKSIEKENFSLKTSVVELKEKIQHFENNIKAVNEENTELMRIVKENESLYSVWKSEHKVMVKGIESENEGLNRMIEEFKNSEGFEVKIAMKDLDNKEEMIRKLESEIRKYRDEIQKLSIEKAKNEIKVGKRKEKKKNMQEELNKLIMRLKKEIKEKDSELIITVDNKNLLINENIRLNQEKQLYEEKSKELITQSSNLHKILLSSNDEISHLKEQLRNISFSTQTESTKSLNFSSKIQQLEEENQEKALKILEIEQHLSKIQKESNNEISSLKGKTALQTAEIQELKNLIETGKNELKLYKLNVNERESNIIKLNLELTDQLKHLQYTEIKLKNILRDLTLAYDEANCKIAENDEKIATFYEENKVLRKKLEEIRKKSLETITEQANLIAENTKTINTLENELNETKQALEILVKKHNELIKTTDEYIYELKSRLKEFQDDLVIADEELTDKNNELINLRQLRTKIESENKLFSQTLSLIDQEKTQKDILIQELESQFNNYKNLYEKENELSKNMKGFSNDLAEENKAMEDATVNLKKDNCKYVEMIKNLESLVANLKEEYETTVESKNKELEELGGKLMEDFYKIEELNIKIKELKTDFKESESSLIEENLNLKSALKISKMQIENLQSDLYSLQEKISESSLSLSNHSDKSPTLEISSQISFNKVSSFEQSSQLSKANQTIAHLKSELETLSKTTQELQHQNTDLIKNIEKEKSNYQTKLSNLNKEIQELTADNKRIVEEFKSLTDINNHLNEKLKKIKKAYEDISSAFIIKDADLSNIIKEKDLEIQKIQNQKAELDEYNKSATSLSLSLNEKIIRDAEIIGLLKDEIGKLQESNKSLEENMSLRLDFSKENKEDNEIKDKDYKKMTIAYQELNEICNKAEEKIKELELQNGVLIESNKKVSAYINTLENNLKGSKDKARALEKILDNKERMDYINQKKLEELEKTVEKLRKYEEMAQGYEKTIEILQEKIKGLEIKAN</sequence>
<gene>
    <name evidence="3" type="ORF">SteCoe_723</name>
</gene>
<feature type="coiled-coil region" evidence="1">
    <location>
        <begin position="558"/>
        <end position="606"/>
    </location>
</feature>
<evidence type="ECO:0000313" key="4">
    <source>
        <dbReference type="Proteomes" id="UP000187209"/>
    </source>
</evidence>
<keyword evidence="4" id="KW-1185">Reference proteome</keyword>
<feature type="coiled-coil region" evidence="1">
    <location>
        <begin position="492"/>
        <end position="533"/>
    </location>
</feature>
<feature type="coiled-coil region" evidence="1">
    <location>
        <begin position="422"/>
        <end position="453"/>
    </location>
</feature>
<feature type="coiled-coil region" evidence="1">
    <location>
        <begin position="145"/>
        <end position="270"/>
    </location>
</feature>
<dbReference type="Proteomes" id="UP000187209">
    <property type="component" value="Unassembled WGS sequence"/>
</dbReference>